<keyword evidence="1" id="KW-0812">Transmembrane</keyword>
<evidence type="ECO:0000256" key="1">
    <source>
        <dbReference type="SAM" id="Phobius"/>
    </source>
</evidence>
<dbReference type="RefSeq" id="WP_330482068.1">
    <property type="nucleotide sequence ID" value="NZ_JAZBJZ010000006.1"/>
</dbReference>
<dbReference type="AlphaFoldDB" id="A0AAW9PP50"/>
<dbReference type="PANTHER" id="PTHR30336:SF20">
    <property type="entry name" value="DUF218 DOMAIN-CONTAINING PROTEIN"/>
    <property type="match status" value="1"/>
</dbReference>
<evidence type="ECO:0000313" key="4">
    <source>
        <dbReference type="Proteomes" id="UP001333818"/>
    </source>
</evidence>
<evidence type="ECO:0000313" key="3">
    <source>
        <dbReference type="EMBL" id="MEE3715644.1"/>
    </source>
</evidence>
<dbReference type="Gene3D" id="3.40.50.620">
    <property type="entry name" value="HUPs"/>
    <property type="match status" value="1"/>
</dbReference>
<dbReference type="PANTHER" id="PTHR30336">
    <property type="entry name" value="INNER MEMBRANE PROTEIN, PROBABLE PERMEASE"/>
    <property type="match status" value="1"/>
</dbReference>
<proteinExistence type="predicted"/>
<dbReference type="CDD" id="cd06259">
    <property type="entry name" value="YdcF-like"/>
    <property type="match status" value="1"/>
</dbReference>
<dbReference type="Pfam" id="PF02698">
    <property type="entry name" value="DUF218"/>
    <property type="match status" value="1"/>
</dbReference>
<dbReference type="EMBL" id="JAZBJZ010000006">
    <property type="protein sequence ID" value="MEE3715644.1"/>
    <property type="molecule type" value="Genomic_DNA"/>
</dbReference>
<comment type="caution">
    <text evidence="3">The sequence shown here is derived from an EMBL/GenBank/DDBJ whole genome shotgun (WGS) entry which is preliminary data.</text>
</comment>
<keyword evidence="1" id="KW-1133">Transmembrane helix</keyword>
<dbReference type="GO" id="GO:0005886">
    <property type="term" value="C:plasma membrane"/>
    <property type="evidence" value="ECO:0007669"/>
    <property type="project" value="TreeGrafter"/>
</dbReference>
<dbReference type="InterPro" id="IPR014729">
    <property type="entry name" value="Rossmann-like_a/b/a_fold"/>
</dbReference>
<organism evidence="3 4">
    <name type="scientific">Tumidithrix elongata BACA0141</name>
    <dbReference type="NCBI Taxonomy" id="2716417"/>
    <lineage>
        <taxon>Bacteria</taxon>
        <taxon>Bacillati</taxon>
        <taxon>Cyanobacteriota</taxon>
        <taxon>Cyanophyceae</taxon>
        <taxon>Pseudanabaenales</taxon>
        <taxon>Pseudanabaenaceae</taxon>
        <taxon>Tumidithrix</taxon>
        <taxon>Tumidithrix elongata</taxon>
    </lineage>
</organism>
<feature type="transmembrane region" description="Helical" evidence="1">
    <location>
        <begin position="12"/>
        <end position="38"/>
    </location>
</feature>
<reference evidence="3" key="1">
    <citation type="submission" date="2024-01" db="EMBL/GenBank/DDBJ databases">
        <title>Bank of Algae and Cyanobacteria of the Azores (BACA) strain genomes.</title>
        <authorList>
            <person name="Luz R."/>
            <person name="Cordeiro R."/>
            <person name="Fonseca A."/>
            <person name="Goncalves V."/>
        </authorList>
    </citation>
    <scope>NUCLEOTIDE SEQUENCE</scope>
    <source>
        <strain evidence="3">BACA0141</strain>
    </source>
</reference>
<dbReference type="InterPro" id="IPR003848">
    <property type="entry name" value="DUF218"/>
</dbReference>
<name>A0AAW9PP50_9CYAN</name>
<accession>A0AAW9PP50</accession>
<dbReference type="Proteomes" id="UP001333818">
    <property type="component" value="Unassembled WGS sequence"/>
</dbReference>
<keyword evidence="4" id="KW-1185">Reference proteome</keyword>
<keyword evidence="1" id="KW-0472">Membrane</keyword>
<evidence type="ECO:0000259" key="2">
    <source>
        <dbReference type="Pfam" id="PF02698"/>
    </source>
</evidence>
<protein>
    <submittedName>
        <fullName evidence="3">YdcF family protein</fullName>
    </submittedName>
</protein>
<dbReference type="InterPro" id="IPR051599">
    <property type="entry name" value="Cell_Envelope_Assoc"/>
</dbReference>
<feature type="domain" description="DUF218" evidence="2">
    <location>
        <begin position="44"/>
        <end position="164"/>
    </location>
</feature>
<gene>
    <name evidence="3" type="ORF">V2H45_02670</name>
</gene>
<sequence>MKPTKTKHRRILIIVAIAIAILLLLSSIIPIKLAIAYAQAPQPQAILVLGGGRGREQFAAQFAKNHPDLDLWLSSGINDEEAQTIFERAEIPEQRIHLDRRATDTVTNFTTLADDFNSLKIQHTYLITGDFHMPRAKAIAAFVFGSRGIAVTPITVPTTNPPESWLRTVRDCGRSVLWITTGHSGASLRPDEDSEAE</sequence>